<sequence length="137" mass="14338">MGAMVTDSATKLSYQVMVTEPAASGRLPDCKPTLLLLDQSTGAELPCSGTPEGGFTTAEREEILKLATTMAADDRLDTVDQFKLSELAAEIGRRHDDPTNSAATWAFGIVGTLGGAAFLTGIALRIVANARRTGPRG</sequence>
<evidence type="ECO:0000313" key="2">
    <source>
        <dbReference type="EMBL" id="GAA1699477.1"/>
    </source>
</evidence>
<evidence type="ECO:0000256" key="1">
    <source>
        <dbReference type="SAM" id="Phobius"/>
    </source>
</evidence>
<reference evidence="2 3" key="1">
    <citation type="journal article" date="2019" name="Int. J. Syst. Evol. Microbiol.">
        <title>The Global Catalogue of Microorganisms (GCM) 10K type strain sequencing project: providing services to taxonomists for standard genome sequencing and annotation.</title>
        <authorList>
            <consortium name="The Broad Institute Genomics Platform"/>
            <consortium name="The Broad Institute Genome Sequencing Center for Infectious Disease"/>
            <person name="Wu L."/>
            <person name="Ma J."/>
        </authorList>
    </citation>
    <scope>NUCLEOTIDE SEQUENCE [LARGE SCALE GENOMIC DNA]</scope>
    <source>
        <strain evidence="2 3">JCM 14307</strain>
    </source>
</reference>
<feature type="transmembrane region" description="Helical" evidence="1">
    <location>
        <begin position="105"/>
        <end position="128"/>
    </location>
</feature>
<dbReference type="EMBL" id="BAAANF010000017">
    <property type="protein sequence ID" value="GAA1699477.1"/>
    <property type="molecule type" value="Genomic_DNA"/>
</dbReference>
<protein>
    <recommendedName>
        <fullName evidence="4">Transmembrane protein</fullName>
    </recommendedName>
</protein>
<keyword evidence="1" id="KW-0812">Transmembrane</keyword>
<evidence type="ECO:0008006" key="4">
    <source>
        <dbReference type="Google" id="ProtNLM"/>
    </source>
</evidence>
<evidence type="ECO:0000313" key="3">
    <source>
        <dbReference type="Proteomes" id="UP001500280"/>
    </source>
</evidence>
<keyword evidence="3" id="KW-1185">Reference proteome</keyword>
<keyword evidence="1" id="KW-0472">Membrane</keyword>
<dbReference type="Proteomes" id="UP001500280">
    <property type="component" value="Unassembled WGS sequence"/>
</dbReference>
<gene>
    <name evidence="2" type="ORF">GCM10009745_52600</name>
</gene>
<accession>A0ABN2I6F4</accession>
<proteinExistence type="predicted"/>
<keyword evidence="1" id="KW-1133">Transmembrane helix</keyword>
<organism evidence="2 3">
    <name type="scientific">Kribbella yunnanensis</name>
    <dbReference type="NCBI Taxonomy" id="190194"/>
    <lineage>
        <taxon>Bacteria</taxon>
        <taxon>Bacillati</taxon>
        <taxon>Actinomycetota</taxon>
        <taxon>Actinomycetes</taxon>
        <taxon>Propionibacteriales</taxon>
        <taxon>Kribbellaceae</taxon>
        <taxon>Kribbella</taxon>
    </lineage>
</organism>
<comment type="caution">
    <text evidence="2">The sequence shown here is derived from an EMBL/GenBank/DDBJ whole genome shotgun (WGS) entry which is preliminary data.</text>
</comment>
<name>A0ABN2I6F4_9ACTN</name>